<sequence>MTDVNDEGFTRLGEDRGGNGRHRVNIIFIHGLGGHPKRTWGNGRPAKSGKKPFSVSPLRKGESSNGTEDMVEEPTRRKPFWPEECLAPDMPEAKIWTYGYRSTVFEGLFRANNLNSASQHGNDLALKFERNIPSNEPVIFIAHSLGGILVKDAIKRSKSIREQTKLIIFMGTPHCGSQLAKRSATVTKILKLVGQQINESIIQGLQPKSEVFSSIDENFRTIVLEENIRIHSFYEARGMSGIKSAIGKVVDDESSRLNLPQDIETTESINADHSQMTKFTSRNDEGYRAVLSVLKLFVEAELSAVFYVPFPDNATSMVDRPTITDPLKNKLFGSNGFPTAALFGLGGAGKTQIAVRLAYWVKENLPKSSVFWVPAFSDGSIERACAEILEECFVQKEEGETSRNAFRRYLSSSTSGKWFLIVDNADDIGLLDASTNARGTTWLPNSDRGRVLLTTRTSQVAFQVTGNASSVVELPTMNFEEARECLKKRLWRQDLLDDHEVVADLLAVLTTLPLAIRQATDCINMTRSTLCGYLKLFRKTEQDKIGLLGSKFKDDTRYPEGTECQNAVATTWAISFRQICKEEPFAENLLSFMACIDPDAIPMSILPNTGTTLQLRAALGILMAFNFLSEREDDETYDMHSLVHLATRAWKEQANEMGEALRSATVHVQRIAPHSKWQTRHLWRRYLPHVLSIVRQGGEIDKMEVRPRLTKNICSYLSLEGRSAERISILIETLNRRREAFGEDDKYRLRLERDLGNAYNAEGLYEDGLRLLEPVEREMRRTLQEDDRSLLNTQKCFARVLNSVGRKDEAASRFAHVVAIMDRTVPEDDNQLLSCRHELAKVYDDAGETDKGIEILKNITSIRKKTLSQDNPKLLRVQRSLAEAYATKGEYEKAIELLEKVQKIERETLRKDHHSRLKTAHELGRAHFKAGHLDLAINLIEEVVERQNGLSNKNHPRHLISKHLLAQMYLKKNRLHEAAELLEKVVTIRERIYPAGRATRLNSEFTLAKTYMAQNRPEEAIPLFKHMEAAYKAAGRLAKAIELFSSLVAIQMHLLGEKNIKVWIAQWDLADAYRANDQLINAIEVLFKALSSCLLFTSLHNWSDDENVRRQLLKSFQSLYDTDRQVKKVVQSRLDSLLAKARNCEASCEFDKAVDLLKRAVHVGMVIFDVHDTRFLDLVEELSHAYEGGVQLDLAIGILSEVLE</sequence>
<evidence type="ECO:0000313" key="2">
    <source>
        <dbReference type="Proteomes" id="UP001148629"/>
    </source>
</evidence>
<protein>
    <submittedName>
        <fullName evidence="1">Uncharacterized protein</fullName>
    </submittedName>
</protein>
<dbReference type="EMBL" id="JANRMS010000761">
    <property type="protein sequence ID" value="KAJ3534742.1"/>
    <property type="molecule type" value="Genomic_DNA"/>
</dbReference>
<name>A0ACC1S9B4_9HYPO</name>
<reference evidence="1" key="1">
    <citation type="submission" date="2022-08" db="EMBL/GenBank/DDBJ databases">
        <title>Genome Sequence of Fusarium decemcellulare.</title>
        <authorList>
            <person name="Buettner E."/>
        </authorList>
    </citation>
    <scope>NUCLEOTIDE SEQUENCE</scope>
    <source>
        <strain evidence="1">Babe19</strain>
    </source>
</reference>
<accession>A0ACC1S9B4</accession>
<evidence type="ECO:0000313" key="1">
    <source>
        <dbReference type="EMBL" id="KAJ3534742.1"/>
    </source>
</evidence>
<proteinExistence type="predicted"/>
<dbReference type="Proteomes" id="UP001148629">
    <property type="component" value="Unassembled WGS sequence"/>
</dbReference>
<gene>
    <name evidence="1" type="ORF">NM208_g7416</name>
</gene>
<keyword evidence="2" id="KW-1185">Reference proteome</keyword>
<comment type="caution">
    <text evidence="1">The sequence shown here is derived from an EMBL/GenBank/DDBJ whole genome shotgun (WGS) entry which is preliminary data.</text>
</comment>
<organism evidence="1 2">
    <name type="scientific">Fusarium decemcellulare</name>
    <dbReference type="NCBI Taxonomy" id="57161"/>
    <lineage>
        <taxon>Eukaryota</taxon>
        <taxon>Fungi</taxon>
        <taxon>Dikarya</taxon>
        <taxon>Ascomycota</taxon>
        <taxon>Pezizomycotina</taxon>
        <taxon>Sordariomycetes</taxon>
        <taxon>Hypocreomycetidae</taxon>
        <taxon>Hypocreales</taxon>
        <taxon>Nectriaceae</taxon>
        <taxon>Fusarium</taxon>
        <taxon>Fusarium decemcellulare species complex</taxon>
    </lineage>
</organism>